<sequence>MRKLYILASFLLISSILSSQETKKDTLKTEEINVVKPYSPTISDAFKVKSNPVINQAENIQKEKVSYSIFSFPVASTFTPSKGKAQKVTRAPKERLFENYISAGFGNFTSPFFEAYLHTGDARYNDFGLFIKHLSSEGGIKDLLLNDNFSDTRIDGYYKQFDRDFNWQINAGVQREMYNYYGLPENNYSDTFIESMDEKQVYKNSYIGGKIDFKDSFFQGATAEIVNFSDNYNSNEIRLIAKPKFEFPISTELINSEFLVDLVSGKFKQGYNATNDINHSFLNLGFSPNLEILRENLSINLGAKLYYSNDLERKTNEFYAYPNVTASLKLVDEVLILVAGVTGDLIQNTYRDLANENPYISPTQTILQTDQQYKAFAGAKGKLASNIGYNFNVSHTSEKNKPFYILNQTKTDGDITIDNGYEAGNSFSVVYDNVKTLGVFAELTIDASNEFDFSSSINYTNHTTENLAEAWNSPELTATISADYQNKSWFAGAKLFYKGETKDYQMPYGSIATDAGTLITNDSYIDLNLNGGYIFSDRLTAFAKINNALGKKYHTFVNYQVQTLQILGGITYKFDL</sequence>
<protein>
    <submittedName>
        <fullName evidence="5">TonB-dependent receptor</fullName>
    </submittedName>
</protein>
<feature type="signal peptide" evidence="4">
    <location>
        <begin position="1"/>
        <end position="19"/>
    </location>
</feature>
<evidence type="ECO:0000313" key="6">
    <source>
        <dbReference type="Proteomes" id="UP001597032"/>
    </source>
</evidence>
<name>A0ABW2Z336_9FLAO</name>
<evidence type="ECO:0000256" key="1">
    <source>
        <dbReference type="ARBA" id="ARBA00004442"/>
    </source>
</evidence>
<feature type="chain" id="PRO_5045063951" evidence="4">
    <location>
        <begin position="20"/>
        <end position="576"/>
    </location>
</feature>
<keyword evidence="2" id="KW-0472">Membrane</keyword>
<comment type="caution">
    <text evidence="5">The sequence shown here is derived from an EMBL/GenBank/DDBJ whole genome shotgun (WGS) entry which is preliminary data.</text>
</comment>
<evidence type="ECO:0000313" key="5">
    <source>
        <dbReference type="EMBL" id="MFD0761186.1"/>
    </source>
</evidence>
<gene>
    <name evidence="5" type="ORF">ACFQZW_03750</name>
</gene>
<dbReference type="SUPFAM" id="SSF56935">
    <property type="entry name" value="Porins"/>
    <property type="match status" value="1"/>
</dbReference>
<dbReference type="EMBL" id="JBHTIC010000005">
    <property type="protein sequence ID" value="MFD0761186.1"/>
    <property type="molecule type" value="Genomic_DNA"/>
</dbReference>
<keyword evidence="4" id="KW-0732">Signal</keyword>
<reference evidence="6" key="1">
    <citation type="journal article" date="2019" name="Int. J. Syst. Evol. Microbiol.">
        <title>The Global Catalogue of Microorganisms (GCM) 10K type strain sequencing project: providing services to taxonomists for standard genome sequencing and annotation.</title>
        <authorList>
            <consortium name="The Broad Institute Genomics Platform"/>
            <consortium name="The Broad Institute Genome Sequencing Center for Infectious Disease"/>
            <person name="Wu L."/>
            <person name="Ma J."/>
        </authorList>
    </citation>
    <scope>NUCLEOTIDE SEQUENCE [LARGE SCALE GENOMIC DNA]</scope>
    <source>
        <strain evidence="6">CCUG 60022</strain>
    </source>
</reference>
<evidence type="ECO:0000256" key="2">
    <source>
        <dbReference type="ARBA" id="ARBA00023136"/>
    </source>
</evidence>
<dbReference type="Proteomes" id="UP001597032">
    <property type="component" value="Unassembled WGS sequence"/>
</dbReference>
<dbReference type="RefSeq" id="WP_386781505.1">
    <property type="nucleotide sequence ID" value="NZ_JBHTIC010000005.1"/>
</dbReference>
<organism evidence="5 6">
    <name type="scientific">Lutibacter aestuarii</name>
    <dbReference type="NCBI Taxonomy" id="861111"/>
    <lineage>
        <taxon>Bacteria</taxon>
        <taxon>Pseudomonadati</taxon>
        <taxon>Bacteroidota</taxon>
        <taxon>Flavobacteriia</taxon>
        <taxon>Flavobacteriales</taxon>
        <taxon>Flavobacteriaceae</taxon>
        <taxon>Lutibacter</taxon>
    </lineage>
</organism>
<evidence type="ECO:0000256" key="3">
    <source>
        <dbReference type="ARBA" id="ARBA00023237"/>
    </source>
</evidence>
<dbReference type="InterPro" id="IPR036942">
    <property type="entry name" value="Beta-barrel_TonB_sf"/>
</dbReference>
<comment type="subcellular location">
    <subcellularLocation>
        <location evidence="1">Cell outer membrane</location>
    </subcellularLocation>
</comment>
<accession>A0ABW2Z336</accession>
<keyword evidence="3" id="KW-0998">Cell outer membrane</keyword>
<keyword evidence="5" id="KW-0675">Receptor</keyword>
<evidence type="ECO:0000256" key="4">
    <source>
        <dbReference type="SAM" id="SignalP"/>
    </source>
</evidence>
<proteinExistence type="predicted"/>
<dbReference type="Gene3D" id="2.40.170.20">
    <property type="entry name" value="TonB-dependent receptor, beta-barrel domain"/>
    <property type="match status" value="1"/>
</dbReference>
<keyword evidence="6" id="KW-1185">Reference proteome</keyword>